<evidence type="ECO:0000256" key="8">
    <source>
        <dbReference type="SAM" id="Phobius"/>
    </source>
</evidence>
<dbReference type="InterPro" id="IPR004840">
    <property type="entry name" value="Amino_acid_permease_CS"/>
</dbReference>
<dbReference type="Proteomes" id="UP000717696">
    <property type="component" value="Unassembled WGS sequence"/>
</dbReference>
<feature type="transmembrane region" description="Helical" evidence="8">
    <location>
        <begin position="513"/>
        <end position="530"/>
    </location>
</feature>
<keyword evidence="2" id="KW-0813">Transport</keyword>
<dbReference type="PANTHER" id="PTHR43341:SF12">
    <property type="entry name" value="AMINO ACID TRANSPORTER (EUROFUNG)"/>
    <property type="match status" value="1"/>
</dbReference>
<feature type="transmembrane region" description="Helical" evidence="8">
    <location>
        <begin position="425"/>
        <end position="449"/>
    </location>
</feature>
<evidence type="ECO:0000313" key="10">
    <source>
        <dbReference type="EMBL" id="KAH7113012.1"/>
    </source>
</evidence>
<dbReference type="GO" id="GO:0015171">
    <property type="term" value="F:amino acid transmembrane transporter activity"/>
    <property type="evidence" value="ECO:0007669"/>
    <property type="project" value="TreeGrafter"/>
</dbReference>
<evidence type="ECO:0000259" key="9">
    <source>
        <dbReference type="Pfam" id="PF00324"/>
    </source>
</evidence>
<name>A0A9P9IAM5_9HYPO</name>
<evidence type="ECO:0000256" key="7">
    <source>
        <dbReference type="SAM" id="MobiDB-lite"/>
    </source>
</evidence>
<feature type="transmembrane region" description="Helical" evidence="8">
    <location>
        <begin position="72"/>
        <end position="94"/>
    </location>
</feature>
<feature type="transmembrane region" description="Helical" evidence="8">
    <location>
        <begin position="149"/>
        <end position="174"/>
    </location>
</feature>
<feature type="transmembrane region" description="Helical" evidence="8">
    <location>
        <begin position="100"/>
        <end position="128"/>
    </location>
</feature>
<proteinExistence type="predicted"/>
<dbReference type="PROSITE" id="PS00218">
    <property type="entry name" value="AMINO_ACID_PERMEASE_1"/>
    <property type="match status" value="1"/>
</dbReference>
<dbReference type="Pfam" id="PF00324">
    <property type="entry name" value="AA_permease"/>
    <property type="match status" value="1"/>
</dbReference>
<feature type="transmembrane region" description="Helical" evidence="8">
    <location>
        <begin position="258"/>
        <end position="278"/>
    </location>
</feature>
<sequence>MGSSLAENSADGGEKGLQPNDFAVGDTSNADGENHHTERFLTRCGLTLESFQRRRDGQGSAELDRRMKPRHLNMIAIGGAIGAGFFVGSGGALYKGGPGFVLVDFIIVGLMIFNVVHALGELAVMYPVQGGFYAYSIRFIDPAWGFATGWNYIFSAIIVLPLELTVCALTIRYWNETISPGVWIAIFLILIIVVNILGTLGFAEEEFWSSVLKLGATVAFMIIAVVLVAGGGPENGRYHEYQGTKLWYEGDGPFRHGIKGFCSVFITASFSFSGTELIGLAAAEARNPTRSLPKAIKQVFWRITIFYILGLFFVGLLVSADDDRLLSETAYTNTKASPFVLAAEYSGLTGFNHFMNSIILVSVLSIGVASVYASSRTLTALAKEGYAPKCFTYIDRSGRPLISVIVPLIFSPLAFVNLTGEGPLIFYWLQAFSGLAVLFSWGSICLAHIRFRKAWAHSGHSLDEIPFKAAGGVYGSWFGVFVVFLVFAAQFYTGIVAPIGKSGMGTAKTFFKSYLGVFIIALFWVIGYLWKRTGWIKISQIDVDTGRREHDWEAINAYRAKVATWPAWRRALNAIM</sequence>
<dbReference type="PANTHER" id="PTHR43341">
    <property type="entry name" value="AMINO ACID PERMEASE"/>
    <property type="match status" value="1"/>
</dbReference>
<keyword evidence="3 8" id="KW-0812">Transmembrane</keyword>
<feature type="transmembrane region" description="Helical" evidence="8">
    <location>
        <begin position="401"/>
        <end position="419"/>
    </location>
</feature>
<keyword evidence="4" id="KW-0029">Amino-acid transport</keyword>
<feature type="region of interest" description="Disordered" evidence="7">
    <location>
        <begin position="1"/>
        <end position="36"/>
    </location>
</feature>
<comment type="caution">
    <text evidence="10">The sequence shown here is derived from an EMBL/GenBank/DDBJ whole genome shotgun (WGS) entry which is preliminary data.</text>
</comment>
<feature type="transmembrane region" description="Helical" evidence="8">
    <location>
        <begin position="180"/>
        <end position="202"/>
    </location>
</feature>
<dbReference type="FunFam" id="1.20.1740.10:FF:000017">
    <property type="entry name" value="Amino acid permease"/>
    <property type="match status" value="1"/>
</dbReference>
<keyword evidence="11" id="KW-1185">Reference proteome</keyword>
<dbReference type="GO" id="GO:0016020">
    <property type="term" value="C:membrane"/>
    <property type="evidence" value="ECO:0007669"/>
    <property type="project" value="UniProtKB-SubCell"/>
</dbReference>
<evidence type="ECO:0000256" key="4">
    <source>
        <dbReference type="ARBA" id="ARBA00022970"/>
    </source>
</evidence>
<dbReference type="PIRSF" id="PIRSF006060">
    <property type="entry name" value="AA_transporter"/>
    <property type="match status" value="1"/>
</dbReference>
<dbReference type="Gene3D" id="1.20.1740.10">
    <property type="entry name" value="Amino acid/polyamine transporter I"/>
    <property type="match status" value="1"/>
</dbReference>
<evidence type="ECO:0000256" key="5">
    <source>
        <dbReference type="ARBA" id="ARBA00022989"/>
    </source>
</evidence>
<evidence type="ECO:0000256" key="3">
    <source>
        <dbReference type="ARBA" id="ARBA00022692"/>
    </source>
</evidence>
<feature type="transmembrane region" description="Helical" evidence="8">
    <location>
        <begin position="299"/>
        <end position="318"/>
    </location>
</feature>
<keyword evidence="5 8" id="KW-1133">Transmembrane helix</keyword>
<accession>A0A9P9IAM5</accession>
<evidence type="ECO:0000256" key="2">
    <source>
        <dbReference type="ARBA" id="ARBA00022448"/>
    </source>
</evidence>
<evidence type="ECO:0000256" key="1">
    <source>
        <dbReference type="ARBA" id="ARBA00004141"/>
    </source>
</evidence>
<feature type="transmembrane region" description="Helical" evidence="8">
    <location>
        <begin position="470"/>
        <end position="493"/>
    </location>
</feature>
<feature type="domain" description="Amino acid permease/ SLC12A" evidence="9">
    <location>
        <begin position="71"/>
        <end position="534"/>
    </location>
</feature>
<dbReference type="InterPro" id="IPR050524">
    <property type="entry name" value="APC_YAT"/>
</dbReference>
<feature type="transmembrane region" description="Helical" evidence="8">
    <location>
        <begin position="214"/>
        <end position="232"/>
    </location>
</feature>
<evidence type="ECO:0000313" key="11">
    <source>
        <dbReference type="Proteomes" id="UP000717696"/>
    </source>
</evidence>
<reference evidence="10" key="1">
    <citation type="journal article" date="2021" name="Nat. Commun.">
        <title>Genetic determinants of endophytism in the Arabidopsis root mycobiome.</title>
        <authorList>
            <person name="Mesny F."/>
            <person name="Miyauchi S."/>
            <person name="Thiergart T."/>
            <person name="Pickel B."/>
            <person name="Atanasova L."/>
            <person name="Karlsson M."/>
            <person name="Huettel B."/>
            <person name="Barry K.W."/>
            <person name="Haridas S."/>
            <person name="Chen C."/>
            <person name="Bauer D."/>
            <person name="Andreopoulos W."/>
            <person name="Pangilinan J."/>
            <person name="LaButti K."/>
            <person name="Riley R."/>
            <person name="Lipzen A."/>
            <person name="Clum A."/>
            <person name="Drula E."/>
            <person name="Henrissat B."/>
            <person name="Kohler A."/>
            <person name="Grigoriev I.V."/>
            <person name="Martin F.M."/>
            <person name="Hacquard S."/>
        </authorList>
    </citation>
    <scope>NUCLEOTIDE SEQUENCE</scope>
    <source>
        <strain evidence="10">MPI-CAGE-AT-0021</strain>
    </source>
</reference>
<dbReference type="EMBL" id="JAGMUU010000048">
    <property type="protein sequence ID" value="KAH7113012.1"/>
    <property type="molecule type" value="Genomic_DNA"/>
</dbReference>
<organism evidence="10 11">
    <name type="scientific">Dactylonectria estremocensis</name>
    <dbReference type="NCBI Taxonomy" id="1079267"/>
    <lineage>
        <taxon>Eukaryota</taxon>
        <taxon>Fungi</taxon>
        <taxon>Dikarya</taxon>
        <taxon>Ascomycota</taxon>
        <taxon>Pezizomycotina</taxon>
        <taxon>Sordariomycetes</taxon>
        <taxon>Hypocreomycetidae</taxon>
        <taxon>Hypocreales</taxon>
        <taxon>Nectriaceae</taxon>
        <taxon>Dactylonectria</taxon>
    </lineage>
</organism>
<dbReference type="OrthoDB" id="3900342at2759"/>
<gene>
    <name evidence="10" type="ORF">B0J13DRAFT_657554</name>
</gene>
<comment type="subcellular location">
    <subcellularLocation>
        <location evidence="1">Membrane</location>
        <topology evidence="1">Multi-pass membrane protein</topology>
    </subcellularLocation>
</comment>
<evidence type="ECO:0000256" key="6">
    <source>
        <dbReference type="ARBA" id="ARBA00023136"/>
    </source>
</evidence>
<keyword evidence="6 8" id="KW-0472">Membrane</keyword>
<feature type="transmembrane region" description="Helical" evidence="8">
    <location>
        <begin position="354"/>
        <end position="373"/>
    </location>
</feature>
<protein>
    <submittedName>
        <fullName evidence="10">Amino acid permease/ SLC12A domain-containing protein</fullName>
    </submittedName>
</protein>
<dbReference type="AlphaFoldDB" id="A0A9P9IAM5"/>
<dbReference type="InterPro" id="IPR004841">
    <property type="entry name" value="AA-permease/SLC12A_dom"/>
</dbReference>